<dbReference type="Gene3D" id="3.20.20.370">
    <property type="entry name" value="Glycoside hydrolase/deacetylase"/>
    <property type="match status" value="1"/>
</dbReference>
<dbReference type="EMBL" id="VTFT01000001">
    <property type="protein sequence ID" value="TYT26975.1"/>
    <property type="molecule type" value="Genomic_DNA"/>
</dbReference>
<dbReference type="Pfam" id="PF01522">
    <property type="entry name" value="Polysacc_deac_1"/>
    <property type="match status" value="1"/>
</dbReference>
<comment type="caution">
    <text evidence="4">The sequence shown here is derived from an EMBL/GenBank/DDBJ whole genome shotgun (WGS) entry which is preliminary data.</text>
</comment>
<keyword evidence="1 2" id="KW-0732">Signal</keyword>
<feature type="chain" id="PRO_5022800007" evidence="2">
    <location>
        <begin position="27"/>
        <end position="631"/>
    </location>
</feature>
<dbReference type="PROSITE" id="PS51677">
    <property type="entry name" value="NODB"/>
    <property type="match status" value="1"/>
</dbReference>
<proteinExistence type="predicted"/>
<protein>
    <submittedName>
        <fullName evidence="4">Poly-beta-1,6-N-acetyl-D-glucosamine N-deacetylase PgaB</fullName>
    </submittedName>
</protein>
<dbReference type="InterPro" id="IPR011330">
    <property type="entry name" value="Glyco_hydro/deAcase_b/a-brl"/>
</dbReference>
<dbReference type="InterPro" id="IPR002509">
    <property type="entry name" value="NODB_dom"/>
</dbReference>
<keyword evidence="5" id="KW-1185">Reference proteome</keyword>
<evidence type="ECO:0000256" key="1">
    <source>
        <dbReference type="ARBA" id="ARBA00022729"/>
    </source>
</evidence>
<dbReference type="Gene3D" id="3.20.20.80">
    <property type="entry name" value="Glycosidases"/>
    <property type="match status" value="2"/>
</dbReference>
<gene>
    <name evidence="4" type="primary">pgaB</name>
    <name evidence="4" type="ORF">FZO89_12285</name>
</gene>
<evidence type="ECO:0000313" key="5">
    <source>
        <dbReference type="Proteomes" id="UP000324973"/>
    </source>
</evidence>
<dbReference type="AlphaFoldDB" id="A0A5D4XSL3"/>
<dbReference type="InterPro" id="IPR023854">
    <property type="entry name" value="PGA_deacetylase_PgaB"/>
</dbReference>
<dbReference type="InterPro" id="IPR032772">
    <property type="entry name" value="PGA_deacetylase_PgaB_C"/>
</dbReference>
<evidence type="ECO:0000313" key="4">
    <source>
        <dbReference type="EMBL" id="TYT26975.1"/>
    </source>
</evidence>
<dbReference type="NCBIfam" id="TIGR03938">
    <property type="entry name" value="deacetyl_PgaB"/>
    <property type="match status" value="1"/>
</dbReference>
<dbReference type="OrthoDB" id="9814639at2"/>
<dbReference type="Proteomes" id="UP000324973">
    <property type="component" value="Unassembled WGS sequence"/>
</dbReference>
<dbReference type="GO" id="GO:0005975">
    <property type="term" value="P:carbohydrate metabolic process"/>
    <property type="evidence" value="ECO:0007669"/>
    <property type="project" value="InterPro"/>
</dbReference>
<evidence type="ECO:0000256" key="2">
    <source>
        <dbReference type="SAM" id="SignalP"/>
    </source>
</evidence>
<dbReference type="SUPFAM" id="SSF88713">
    <property type="entry name" value="Glycoside hydrolase/deacetylase"/>
    <property type="match status" value="1"/>
</dbReference>
<dbReference type="GO" id="GO:0016810">
    <property type="term" value="F:hydrolase activity, acting on carbon-nitrogen (but not peptide) bonds"/>
    <property type="evidence" value="ECO:0007669"/>
    <property type="project" value="InterPro"/>
</dbReference>
<organism evidence="4 5">
    <name type="scientific">Luteimonas viscosa</name>
    <dbReference type="NCBI Taxonomy" id="1132694"/>
    <lineage>
        <taxon>Bacteria</taxon>
        <taxon>Pseudomonadati</taxon>
        <taxon>Pseudomonadota</taxon>
        <taxon>Gammaproteobacteria</taxon>
        <taxon>Lysobacterales</taxon>
        <taxon>Lysobacteraceae</taxon>
        <taxon>Luteimonas</taxon>
    </lineage>
</organism>
<reference evidence="4 5" key="1">
    <citation type="submission" date="2019-08" db="EMBL/GenBank/DDBJ databases">
        <title>Luteimonas viscosus sp. nov., isolated from soil of a sunflower field.</title>
        <authorList>
            <person name="Jianli Z."/>
            <person name="Ying Z."/>
        </authorList>
    </citation>
    <scope>NUCLEOTIDE SEQUENCE [LARGE SCALE GENOMIC DNA]</scope>
    <source>
        <strain evidence="4 5">XBU10</strain>
    </source>
</reference>
<dbReference type="GO" id="GO:0043708">
    <property type="term" value="P:cell adhesion involved in biofilm formation"/>
    <property type="evidence" value="ECO:0007669"/>
    <property type="project" value="InterPro"/>
</dbReference>
<dbReference type="Pfam" id="PF14883">
    <property type="entry name" value="GHL13"/>
    <property type="match status" value="2"/>
</dbReference>
<sequence>MNPFRSRLWQVAVLMALALLAPATQASLLVLSYHDIRDDVAAKGDPDAYAVSTTNFAQHLDWLRAHGYQPVSVQAVLDARAGGAPLPARAVLLTFDDGLRSAYTHAFPLLRAYGYPALVAPVTGWLALPTDGTVPYGPRDFTRDDFLTWDQLREMQDSGLVEVGSHSHDLHRGLPGNPFGNQTPAAVTRIWDAARGYESEGAYRTRIAADLQASRDAIARHLDRAPRVIVWPYAAYNDVANALAGDMGMVLSFDLEGRSQQADLGQQGEDSAGQDALGSLARLLIHGNPDVRDLAGELRRDLSLDGVRAIQVDMDYVFDDDPAQTARNVDQLVQRVQDIGPSHVLLQAFADPDGDGAAEALYFPNRHLPMRADLFNRVAWQLRTRAGVRVFAWLPVLGFELADAGLQRELRIASGNPDEIPRLDPGDPRTLAIVGELYADLAANSHFDGLLFHDDAYLRDDEIPGYGDGISARRTAGLVDFTLALQAEAERWRPKLATMRNLFARPVLEPASQAWFAQDLAAFHRAYDLTALMAMPQLEGAGDPERWLRGLVDAVAGTPRGLEKTLFELQTVDWRSGEPIAGETLRAQTRMLRAAGVRHLGYYPDDFPRDHPALPDAREAMSARDFPYLER</sequence>
<dbReference type="InterPro" id="IPR051398">
    <property type="entry name" value="Polysacch_Deacetylase"/>
</dbReference>
<feature type="domain" description="NodB homology" evidence="3">
    <location>
        <begin position="89"/>
        <end position="340"/>
    </location>
</feature>
<dbReference type="PANTHER" id="PTHR34216">
    <property type="match status" value="1"/>
</dbReference>
<dbReference type="PANTHER" id="PTHR34216:SF7">
    <property type="entry name" value="POLY-BETA-1,6-N-ACETYL-D-GLUCOSAMINE N-DEACETYLASE"/>
    <property type="match status" value="1"/>
</dbReference>
<name>A0A5D4XSL3_9GAMM</name>
<evidence type="ECO:0000259" key="3">
    <source>
        <dbReference type="PROSITE" id="PS51677"/>
    </source>
</evidence>
<accession>A0A5D4XSL3</accession>
<feature type="signal peptide" evidence="2">
    <location>
        <begin position="1"/>
        <end position="26"/>
    </location>
</feature>
<dbReference type="RefSeq" id="WP_149103528.1">
    <property type="nucleotide sequence ID" value="NZ_VTFT01000001.1"/>
</dbReference>